<evidence type="ECO:0000256" key="1">
    <source>
        <dbReference type="SAM" id="MobiDB-lite"/>
    </source>
</evidence>
<proteinExistence type="predicted"/>
<evidence type="ECO:0000313" key="2">
    <source>
        <dbReference type="EMBL" id="MFF3668686.1"/>
    </source>
</evidence>
<sequence>MTSMSRTAPAWARATTVASASVLRRVARSPLISSPVTPGSRPSQAASPETVTRTVVTATRRLISALVPSAATRPRFATMTRSACSSASSR</sequence>
<feature type="compositionally biased region" description="Polar residues" evidence="1">
    <location>
        <begin position="31"/>
        <end position="49"/>
    </location>
</feature>
<organism evidence="2 3">
    <name type="scientific">Microtetraspora malaysiensis</name>
    <dbReference type="NCBI Taxonomy" id="161358"/>
    <lineage>
        <taxon>Bacteria</taxon>
        <taxon>Bacillati</taxon>
        <taxon>Actinomycetota</taxon>
        <taxon>Actinomycetes</taxon>
        <taxon>Streptosporangiales</taxon>
        <taxon>Streptosporangiaceae</taxon>
        <taxon>Microtetraspora</taxon>
    </lineage>
</organism>
<protein>
    <submittedName>
        <fullName evidence="2">Uncharacterized protein</fullName>
    </submittedName>
</protein>
<evidence type="ECO:0000313" key="3">
    <source>
        <dbReference type="Proteomes" id="UP001602013"/>
    </source>
</evidence>
<feature type="region of interest" description="Disordered" evidence="1">
    <location>
        <begin position="30"/>
        <end position="51"/>
    </location>
</feature>
<accession>A0ABW6SUL7</accession>
<gene>
    <name evidence="2" type="ORF">ACFYXI_24170</name>
</gene>
<dbReference type="Proteomes" id="UP001602013">
    <property type="component" value="Unassembled WGS sequence"/>
</dbReference>
<dbReference type="EMBL" id="JBIASD010000016">
    <property type="protein sequence ID" value="MFF3668686.1"/>
    <property type="molecule type" value="Genomic_DNA"/>
</dbReference>
<comment type="caution">
    <text evidence="2">The sequence shown here is derived from an EMBL/GenBank/DDBJ whole genome shotgun (WGS) entry which is preliminary data.</text>
</comment>
<name>A0ABW6SUL7_9ACTN</name>
<dbReference type="RefSeq" id="WP_387414457.1">
    <property type="nucleotide sequence ID" value="NZ_JBIASD010000016.1"/>
</dbReference>
<reference evidence="2 3" key="1">
    <citation type="submission" date="2024-10" db="EMBL/GenBank/DDBJ databases">
        <title>The Natural Products Discovery Center: Release of the First 8490 Sequenced Strains for Exploring Actinobacteria Biosynthetic Diversity.</title>
        <authorList>
            <person name="Kalkreuter E."/>
            <person name="Kautsar S.A."/>
            <person name="Yang D."/>
            <person name="Bader C.D."/>
            <person name="Teijaro C.N."/>
            <person name="Fluegel L."/>
            <person name="Davis C.M."/>
            <person name="Simpson J.R."/>
            <person name="Lauterbach L."/>
            <person name="Steele A.D."/>
            <person name="Gui C."/>
            <person name="Meng S."/>
            <person name="Li G."/>
            <person name="Viehrig K."/>
            <person name="Ye F."/>
            <person name="Su P."/>
            <person name="Kiefer A.F."/>
            <person name="Nichols A."/>
            <person name="Cepeda A.J."/>
            <person name="Yan W."/>
            <person name="Fan B."/>
            <person name="Jiang Y."/>
            <person name="Adhikari A."/>
            <person name="Zheng C.-J."/>
            <person name="Schuster L."/>
            <person name="Cowan T.M."/>
            <person name="Smanski M.J."/>
            <person name="Chevrette M.G."/>
            <person name="De Carvalho L.P.S."/>
            <person name="Shen B."/>
        </authorList>
    </citation>
    <scope>NUCLEOTIDE SEQUENCE [LARGE SCALE GENOMIC DNA]</scope>
    <source>
        <strain evidence="2 3">NPDC002173</strain>
    </source>
</reference>
<keyword evidence="3" id="KW-1185">Reference proteome</keyword>